<evidence type="ECO:0000256" key="1">
    <source>
        <dbReference type="ARBA" id="ARBA00004613"/>
    </source>
</evidence>
<dbReference type="InterPro" id="IPR016014">
    <property type="entry name" value="Clusterin_N"/>
</dbReference>
<keyword evidence="4" id="KW-0732">Signal</keyword>
<name>A0A7N6BUG4_ANATE</name>
<dbReference type="AlphaFoldDB" id="A0A7N6BUG4"/>
<keyword evidence="6" id="KW-1015">Disulfide bond</keyword>
<keyword evidence="7" id="KW-0325">Glycoprotein</keyword>
<reference evidence="12" key="2">
    <citation type="submission" date="2025-08" db="UniProtKB">
        <authorList>
            <consortium name="Ensembl"/>
        </authorList>
    </citation>
    <scope>IDENTIFICATION</scope>
</reference>
<evidence type="ECO:0000313" key="13">
    <source>
        <dbReference type="Proteomes" id="UP000265040"/>
    </source>
</evidence>
<feature type="domain" description="Clusterin C-terminal" evidence="11">
    <location>
        <begin position="235"/>
        <end position="435"/>
    </location>
</feature>
<dbReference type="SMART" id="SM00030">
    <property type="entry name" value="CLb"/>
    <property type="match status" value="1"/>
</dbReference>
<evidence type="ECO:0000259" key="11">
    <source>
        <dbReference type="SMART" id="SM00035"/>
    </source>
</evidence>
<reference evidence="12" key="3">
    <citation type="submission" date="2025-09" db="UniProtKB">
        <authorList>
            <consortium name="Ensembl"/>
        </authorList>
    </citation>
    <scope>IDENTIFICATION</scope>
</reference>
<dbReference type="GO" id="GO:0005615">
    <property type="term" value="C:extracellular space"/>
    <property type="evidence" value="ECO:0007669"/>
    <property type="project" value="TreeGrafter"/>
</dbReference>
<dbReference type="GO" id="GO:0051787">
    <property type="term" value="F:misfolded protein binding"/>
    <property type="evidence" value="ECO:0007669"/>
    <property type="project" value="TreeGrafter"/>
</dbReference>
<feature type="domain" description="Clusterin N-terminal" evidence="10">
    <location>
        <begin position="12"/>
        <end position="230"/>
    </location>
</feature>
<evidence type="ECO:0000259" key="10">
    <source>
        <dbReference type="SMART" id="SM00030"/>
    </source>
</evidence>
<dbReference type="PANTHER" id="PTHR10970">
    <property type="entry name" value="CLUSTERIN"/>
    <property type="match status" value="1"/>
</dbReference>
<dbReference type="PANTHER" id="PTHR10970:SF2">
    <property type="entry name" value="CLUSTERIN-LIKE PROTEIN 1"/>
    <property type="match status" value="1"/>
</dbReference>
<evidence type="ECO:0000256" key="9">
    <source>
        <dbReference type="SAM" id="Coils"/>
    </source>
</evidence>
<organism evidence="12 13">
    <name type="scientific">Anabas testudineus</name>
    <name type="common">Climbing perch</name>
    <name type="synonym">Anthias testudineus</name>
    <dbReference type="NCBI Taxonomy" id="64144"/>
    <lineage>
        <taxon>Eukaryota</taxon>
        <taxon>Metazoa</taxon>
        <taxon>Chordata</taxon>
        <taxon>Craniata</taxon>
        <taxon>Vertebrata</taxon>
        <taxon>Euteleostomi</taxon>
        <taxon>Actinopterygii</taxon>
        <taxon>Neopterygii</taxon>
        <taxon>Teleostei</taxon>
        <taxon>Neoteleostei</taxon>
        <taxon>Acanthomorphata</taxon>
        <taxon>Anabantaria</taxon>
        <taxon>Anabantiformes</taxon>
        <taxon>Anabantoidei</taxon>
        <taxon>Anabantidae</taxon>
        <taxon>Anabas</taxon>
    </lineage>
</organism>
<evidence type="ECO:0000256" key="3">
    <source>
        <dbReference type="ARBA" id="ARBA00022525"/>
    </source>
</evidence>
<dbReference type="InterPro" id="IPR000753">
    <property type="entry name" value="Clusterin-like"/>
</dbReference>
<sequence>MTASISTYLPRQGSRLCASVKELSAVGEQYVDMEIKQALLGVKQMKGMMGRKEEKHKHLMDALRYSRDKTKLVKETQLKLDEAEQQCRDLTEASFTECRPCLEDTCKAFYTSMCRRGFASFSFKVEEFFRKMASQLEATEPFYNQNKGNSESLNQQDEGKADLEVLQAEASFSQLQSNISLLYNQSLILVKKMQQVFGHSFLVAFTAELQPSSLSAVQDGSNADLLRTVDHILDSVSDFGKNVLEELSSTVADVFEEIQEAEDYFQQSSRDMGSLSALGQSQDKYVCRRLRRQASECWQLQDLCETCKDYLLKECPSVQQLHSEMEEMYMLLNASRQQYDDRLQLVQRHTADTQGWLNSMDDKYGWVSQLSSNTVNPLNIFNVIRMKEIRPKPDSSVVVTVLNAAPLTVLVPADLDVNDPAFIQYAAREALTIHKRTIRGNGSVALVA</sequence>
<keyword evidence="3" id="KW-0964">Secreted</keyword>
<dbReference type="GeneTree" id="ENSGT00530000063668"/>
<keyword evidence="5 9" id="KW-0175">Coiled coil</keyword>
<dbReference type="Proteomes" id="UP000265040">
    <property type="component" value="Chromosome 2"/>
</dbReference>
<comment type="subcellular location">
    <subcellularLocation>
        <location evidence="1">Secreted</location>
    </subcellularLocation>
</comment>
<dbReference type="InterPro" id="IPR016015">
    <property type="entry name" value="Clusterin_C"/>
</dbReference>
<evidence type="ECO:0000256" key="8">
    <source>
        <dbReference type="RuleBase" id="RU000629"/>
    </source>
</evidence>
<comment type="similarity">
    <text evidence="2 8">Belongs to the clusterin family.</text>
</comment>
<dbReference type="GO" id="GO:0005634">
    <property type="term" value="C:nucleus"/>
    <property type="evidence" value="ECO:0007669"/>
    <property type="project" value="TreeGrafter"/>
</dbReference>
<keyword evidence="13" id="KW-1185">Reference proteome</keyword>
<protein>
    <recommendedName>
        <fullName evidence="8">Clusterin</fullName>
    </recommendedName>
</protein>
<proteinExistence type="inferred from homology"/>
<feature type="coiled-coil region" evidence="9">
    <location>
        <begin position="66"/>
        <end position="93"/>
    </location>
</feature>
<reference evidence="12" key="1">
    <citation type="submission" date="2021-04" db="EMBL/GenBank/DDBJ databases">
        <authorList>
            <consortium name="Wellcome Sanger Institute Data Sharing"/>
        </authorList>
    </citation>
    <scope>NUCLEOTIDE SEQUENCE [LARGE SCALE GENOMIC DNA]</scope>
</reference>
<dbReference type="SMART" id="SM00035">
    <property type="entry name" value="CLa"/>
    <property type="match status" value="1"/>
</dbReference>
<evidence type="ECO:0000256" key="4">
    <source>
        <dbReference type="ARBA" id="ARBA00022729"/>
    </source>
</evidence>
<dbReference type="Ensembl" id="ENSATET00000044897.1">
    <property type="protein sequence ID" value="ENSATEP00000069033.1"/>
    <property type="gene ID" value="ENSATEG00000004358.3"/>
</dbReference>
<evidence type="ECO:0000313" key="12">
    <source>
        <dbReference type="Ensembl" id="ENSATEP00000069033.1"/>
    </source>
</evidence>
<evidence type="ECO:0000256" key="6">
    <source>
        <dbReference type="ARBA" id="ARBA00023157"/>
    </source>
</evidence>
<evidence type="ECO:0000256" key="7">
    <source>
        <dbReference type="ARBA" id="ARBA00023180"/>
    </source>
</evidence>
<accession>A0A7N6BUG4</accession>
<dbReference type="OrthoDB" id="7848332at2759"/>
<evidence type="ECO:0000256" key="2">
    <source>
        <dbReference type="ARBA" id="ARBA00010069"/>
    </source>
</evidence>
<evidence type="ECO:0000256" key="5">
    <source>
        <dbReference type="ARBA" id="ARBA00023054"/>
    </source>
</evidence>
<dbReference type="Pfam" id="PF01093">
    <property type="entry name" value="Clusterin"/>
    <property type="match status" value="1"/>
</dbReference>